<dbReference type="Proteomes" id="UP001215280">
    <property type="component" value="Unassembled WGS sequence"/>
</dbReference>
<feature type="non-terminal residue" evidence="1">
    <location>
        <position position="190"/>
    </location>
</feature>
<organism evidence="1 2">
    <name type="scientific">Mycena maculata</name>
    <dbReference type="NCBI Taxonomy" id="230809"/>
    <lineage>
        <taxon>Eukaryota</taxon>
        <taxon>Fungi</taxon>
        <taxon>Dikarya</taxon>
        <taxon>Basidiomycota</taxon>
        <taxon>Agaricomycotina</taxon>
        <taxon>Agaricomycetes</taxon>
        <taxon>Agaricomycetidae</taxon>
        <taxon>Agaricales</taxon>
        <taxon>Marasmiineae</taxon>
        <taxon>Mycenaceae</taxon>
        <taxon>Mycena</taxon>
    </lineage>
</organism>
<accession>A0AAD7H629</accession>
<evidence type="ECO:0000313" key="2">
    <source>
        <dbReference type="Proteomes" id="UP001215280"/>
    </source>
</evidence>
<gene>
    <name evidence="1" type="ORF">DFH07DRAFT_785985</name>
</gene>
<comment type="caution">
    <text evidence="1">The sequence shown here is derived from an EMBL/GenBank/DDBJ whole genome shotgun (WGS) entry which is preliminary data.</text>
</comment>
<dbReference type="EMBL" id="JARJLG010000413">
    <property type="protein sequence ID" value="KAJ7712915.1"/>
    <property type="molecule type" value="Genomic_DNA"/>
</dbReference>
<dbReference type="AlphaFoldDB" id="A0AAD7H629"/>
<keyword evidence="2" id="KW-1185">Reference proteome</keyword>
<sequence length="190" mass="21004">AGFEWKASESTPSLLDVRSIADLFRVTRSAIWIVTNTFSKSAFQRRSAAGDNLLPAKRQHIGQLQAAKAGSKRRSAAGDDLLPAKRQHIGQPQASTSRFQPATSTSTSALFTQVMRFRYIKGEIMSGEFEGHFRQFVGPSSKIHKAIQVYVETGDQVGNGKWIALPALYEPNIPQDEPTSVFYRSVLGLY</sequence>
<name>A0AAD7H629_9AGAR</name>
<evidence type="ECO:0000313" key="1">
    <source>
        <dbReference type="EMBL" id="KAJ7712915.1"/>
    </source>
</evidence>
<proteinExistence type="predicted"/>
<protein>
    <submittedName>
        <fullName evidence="1">Uncharacterized protein</fullName>
    </submittedName>
</protein>
<reference evidence="1" key="1">
    <citation type="submission" date="2023-03" db="EMBL/GenBank/DDBJ databases">
        <title>Massive genome expansion in bonnet fungi (Mycena s.s.) driven by repeated elements and novel gene families across ecological guilds.</title>
        <authorList>
            <consortium name="Lawrence Berkeley National Laboratory"/>
            <person name="Harder C.B."/>
            <person name="Miyauchi S."/>
            <person name="Viragh M."/>
            <person name="Kuo A."/>
            <person name="Thoen E."/>
            <person name="Andreopoulos B."/>
            <person name="Lu D."/>
            <person name="Skrede I."/>
            <person name="Drula E."/>
            <person name="Henrissat B."/>
            <person name="Morin E."/>
            <person name="Kohler A."/>
            <person name="Barry K."/>
            <person name="LaButti K."/>
            <person name="Morin E."/>
            <person name="Salamov A."/>
            <person name="Lipzen A."/>
            <person name="Mereny Z."/>
            <person name="Hegedus B."/>
            <person name="Baldrian P."/>
            <person name="Stursova M."/>
            <person name="Weitz H."/>
            <person name="Taylor A."/>
            <person name="Grigoriev I.V."/>
            <person name="Nagy L.G."/>
            <person name="Martin F."/>
            <person name="Kauserud H."/>
        </authorList>
    </citation>
    <scope>NUCLEOTIDE SEQUENCE</scope>
    <source>
        <strain evidence="1">CBHHK188m</strain>
    </source>
</reference>